<dbReference type="NCBIfam" id="TIGR00654">
    <property type="entry name" value="PhzF_family"/>
    <property type="match status" value="1"/>
</dbReference>
<dbReference type="RefSeq" id="WP_261955231.1">
    <property type="nucleotide sequence ID" value="NZ_AP026073.1"/>
</dbReference>
<gene>
    <name evidence="3" type="ORF">HEK616_51590</name>
</gene>
<protein>
    <submittedName>
        <fullName evidence="3">Oxidoreductase</fullName>
    </submittedName>
</protein>
<keyword evidence="4" id="KW-1185">Reference proteome</keyword>
<evidence type="ECO:0000313" key="4">
    <source>
        <dbReference type="Proteomes" id="UP001059597"/>
    </source>
</evidence>
<dbReference type="PANTHER" id="PTHR13774:SF17">
    <property type="entry name" value="PHENAZINE BIOSYNTHESIS-LIKE DOMAIN-CONTAINING PROTEIN"/>
    <property type="match status" value="1"/>
</dbReference>
<proteinExistence type="inferred from homology"/>
<dbReference type="Proteomes" id="UP001059597">
    <property type="component" value="Chromosome"/>
</dbReference>
<evidence type="ECO:0000256" key="1">
    <source>
        <dbReference type="ARBA" id="ARBA00008270"/>
    </source>
</evidence>
<dbReference type="InterPro" id="IPR003719">
    <property type="entry name" value="Phenazine_PhzF-like"/>
</dbReference>
<reference evidence="3" key="1">
    <citation type="submission" date="2022-06" db="EMBL/GenBank/DDBJ databases">
        <title>Complete genome sequence of Streptomyces nigrescens HEK616.</title>
        <authorList>
            <person name="Asamizu S."/>
            <person name="Onaka H."/>
        </authorList>
    </citation>
    <scope>NUCLEOTIDE SEQUENCE</scope>
    <source>
        <strain evidence="3">HEK616</strain>
    </source>
</reference>
<sequence length="270" mass="28521">MRTFIVDAFTDRPFAGNPAAVCLLEKPADVAWMQQVAAELNLSETAFVHRVGQNSYGLRWFTPTVEVDLCGHATLATAHVLHTTRAAAHDSPLRFETLSGVLTARRHGLGDITLDFPADPPTAEPVPLGLAKALGTDPVWTGRARHDLLVELAEATAVRDLAPDIVALAAFSGRAVIVTAAAPADADHDFVSRVFAPAAGIPEDPVTGAAHCVLAPFWSERLGRTELTGLQLSPRGGRVGVELRGDRVTLLGQAVTVFNGELSTRGSTAS</sequence>
<keyword evidence="2" id="KW-0413">Isomerase</keyword>
<dbReference type="PIRSF" id="PIRSF016184">
    <property type="entry name" value="PhzC_PhzF"/>
    <property type="match status" value="1"/>
</dbReference>
<dbReference type="SUPFAM" id="SSF54506">
    <property type="entry name" value="Diaminopimelate epimerase-like"/>
    <property type="match status" value="1"/>
</dbReference>
<dbReference type="Pfam" id="PF02567">
    <property type="entry name" value="PhzC-PhzF"/>
    <property type="match status" value="1"/>
</dbReference>
<organism evidence="3 4">
    <name type="scientific">Streptomyces nigrescens</name>
    <dbReference type="NCBI Taxonomy" id="1920"/>
    <lineage>
        <taxon>Bacteria</taxon>
        <taxon>Bacillati</taxon>
        <taxon>Actinomycetota</taxon>
        <taxon>Actinomycetes</taxon>
        <taxon>Kitasatosporales</taxon>
        <taxon>Streptomycetaceae</taxon>
        <taxon>Streptomyces</taxon>
    </lineage>
</organism>
<name>A0ABN6QZR4_STRNI</name>
<comment type="similarity">
    <text evidence="1">Belongs to the PhzF family.</text>
</comment>
<dbReference type="PANTHER" id="PTHR13774">
    <property type="entry name" value="PHENAZINE BIOSYNTHESIS PROTEIN"/>
    <property type="match status" value="1"/>
</dbReference>
<accession>A0ABN6QZR4</accession>
<evidence type="ECO:0000256" key="2">
    <source>
        <dbReference type="ARBA" id="ARBA00023235"/>
    </source>
</evidence>
<dbReference type="EMBL" id="AP026073">
    <property type="protein sequence ID" value="BDM71672.1"/>
    <property type="molecule type" value="Genomic_DNA"/>
</dbReference>
<dbReference type="Gene3D" id="3.10.310.10">
    <property type="entry name" value="Diaminopimelate Epimerase, Chain A, domain 1"/>
    <property type="match status" value="2"/>
</dbReference>
<evidence type="ECO:0000313" key="3">
    <source>
        <dbReference type="EMBL" id="BDM71672.1"/>
    </source>
</evidence>